<dbReference type="Proteomes" id="UP001589575">
    <property type="component" value="Unassembled WGS sequence"/>
</dbReference>
<evidence type="ECO:0000256" key="1">
    <source>
        <dbReference type="SAM" id="MobiDB-lite"/>
    </source>
</evidence>
<name>A0ABV5G5X7_9MICC</name>
<keyword evidence="3" id="KW-1185">Reference proteome</keyword>
<evidence type="ECO:0000313" key="3">
    <source>
        <dbReference type="Proteomes" id="UP001589575"/>
    </source>
</evidence>
<dbReference type="EMBL" id="JBHMFI010000002">
    <property type="protein sequence ID" value="MFB9074317.1"/>
    <property type="molecule type" value="Genomic_DNA"/>
</dbReference>
<sequence length="74" mass="7556">MTPPASSAAPRYASACRPIALGTLAAVSTMDRALSGASSAARMTWAMVMTSREDARRASAEMPRSALAAVVSPS</sequence>
<evidence type="ECO:0000313" key="2">
    <source>
        <dbReference type="EMBL" id="MFB9074317.1"/>
    </source>
</evidence>
<comment type="caution">
    <text evidence="2">The sequence shown here is derived from an EMBL/GenBank/DDBJ whole genome shotgun (WGS) entry which is preliminary data.</text>
</comment>
<gene>
    <name evidence="2" type="ORF">ACFFX0_25235</name>
</gene>
<feature type="region of interest" description="Disordered" evidence="1">
    <location>
        <begin position="55"/>
        <end position="74"/>
    </location>
</feature>
<proteinExistence type="predicted"/>
<protein>
    <submittedName>
        <fullName evidence="2">Uncharacterized protein</fullName>
    </submittedName>
</protein>
<accession>A0ABV5G5X7</accession>
<organism evidence="2 3">
    <name type="scientific">Citricoccus parietis</name>
    <dbReference type="NCBI Taxonomy" id="592307"/>
    <lineage>
        <taxon>Bacteria</taxon>
        <taxon>Bacillati</taxon>
        <taxon>Actinomycetota</taxon>
        <taxon>Actinomycetes</taxon>
        <taxon>Micrococcales</taxon>
        <taxon>Micrococcaceae</taxon>
        <taxon>Citricoccus</taxon>
    </lineage>
</organism>
<reference evidence="2 3" key="1">
    <citation type="submission" date="2024-09" db="EMBL/GenBank/DDBJ databases">
        <authorList>
            <person name="Sun Q."/>
            <person name="Mori K."/>
        </authorList>
    </citation>
    <scope>NUCLEOTIDE SEQUENCE [LARGE SCALE GENOMIC DNA]</scope>
    <source>
        <strain evidence="2 3">CCM 7609</strain>
    </source>
</reference>